<gene>
    <name evidence="1" type="ORF">TM448A01627_0012</name>
    <name evidence="2" type="ORF">TM448B01789_0002</name>
</gene>
<organism evidence="1">
    <name type="scientific">viral metagenome</name>
    <dbReference type="NCBI Taxonomy" id="1070528"/>
    <lineage>
        <taxon>unclassified sequences</taxon>
        <taxon>metagenomes</taxon>
        <taxon>organismal metagenomes</taxon>
    </lineage>
</organism>
<dbReference type="EMBL" id="MT144178">
    <property type="protein sequence ID" value="QJA50177.1"/>
    <property type="molecule type" value="Genomic_DNA"/>
</dbReference>
<reference evidence="1" key="1">
    <citation type="submission" date="2020-03" db="EMBL/GenBank/DDBJ databases">
        <title>The deep terrestrial virosphere.</title>
        <authorList>
            <person name="Holmfeldt K."/>
            <person name="Nilsson E."/>
            <person name="Simone D."/>
            <person name="Lopez-Fernandez M."/>
            <person name="Wu X."/>
            <person name="de Brujin I."/>
            <person name="Lundin D."/>
            <person name="Andersson A."/>
            <person name="Bertilsson S."/>
            <person name="Dopson M."/>
        </authorList>
    </citation>
    <scope>NUCLEOTIDE SEQUENCE</scope>
    <source>
        <strain evidence="1">TM448A01627</strain>
        <strain evidence="2">TM448B01789</strain>
    </source>
</reference>
<dbReference type="EMBL" id="MT144822">
    <property type="protein sequence ID" value="QJI00004.1"/>
    <property type="molecule type" value="Genomic_DNA"/>
</dbReference>
<evidence type="ECO:0000313" key="2">
    <source>
        <dbReference type="EMBL" id="QJI00004.1"/>
    </source>
</evidence>
<dbReference type="AlphaFoldDB" id="A0A6H1ZS92"/>
<protein>
    <submittedName>
        <fullName evidence="1">Uncharacterized protein</fullName>
    </submittedName>
</protein>
<sequence length="238" mass="27076">MDISAFPLFEAISAAATVATAGIAYKALRNWQSQERAKRQAEFLDQFLDATHAFVIEINKPIGSLRSAKMGMASHVETWADEDEEEKILNGAIAYIQKRAERTAGRMREALSALDPILIQMSSLLAKGQVFQFSHYVEAERSIHGLMHQANRLNSFLAVIDSPSWNWGHPEIRELLRKIMAIDPDEIKLSVGQHNSAMIAFVRDRYEDIYGKPRSRPKRSGWWPLRWRRGTARTKELG</sequence>
<evidence type="ECO:0000313" key="1">
    <source>
        <dbReference type="EMBL" id="QJA50177.1"/>
    </source>
</evidence>
<accession>A0A6H1ZS92</accession>
<proteinExistence type="predicted"/>
<name>A0A6H1ZS92_9ZZZZ</name>